<organism evidence="1 2">
    <name type="scientific">Discina gigas</name>
    <dbReference type="NCBI Taxonomy" id="1032678"/>
    <lineage>
        <taxon>Eukaryota</taxon>
        <taxon>Fungi</taxon>
        <taxon>Dikarya</taxon>
        <taxon>Ascomycota</taxon>
        <taxon>Pezizomycotina</taxon>
        <taxon>Pezizomycetes</taxon>
        <taxon>Pezizales</taxon>
        <taxon>Discinaceae</taxon>
        <taxon>Discina</taxon>
    </lineage>
</organism>
<gene>
    <name evidence="1" type="ORF">Q9L58_006942</name>
</gene>
<evidence type="ECO:0000313" key="2">
    <source>
        <dbReference type="Proteomes" id="UP001447188"/>
    </source>
</evidence>
<evidence type="ECO:0008006" key="3">
    <source>
        <dbReference type="Google" id="ProtNLM"/>
    </source>
</evidence>
<keyword evidence="2" id="KW-1185">Reference proteome</keyword>
<reference evidence="1 2" key="1">
    <citation type="submission" date="2024-02" db="EMBL/GenBank/DDBJ databases">
        <title>Discinaceae phylogenomics.</title>
        <authorList>
            <person name="Dirks A.C."/>
            <person name="James T.Y."/>
        </authorList>
    </citation>
    <scope>NUCLEOTIDE SEQUENCE [LARGE SCALE GENOMIC DNA]</scope>
    <source>
        <strain evidence="1 2">ACD0624</strain>
    </source>
</reference>
<name>A0ABR3GEB5_9PEZI</name>
<sequence>MSNPARARHFHNLTQHVDSMMAQIEAPSSEMPSSSMEFEARAPKAKEYLTSNTYLLTPNGGYQCTYPGCAAKTIFISKIKFENHQLQHFPKKFPCLACDQVFERMESCPSHNANQTGGK</sequence>
<comment type="caution">
    <text evidence="1">The sequence shown here is derived from an EMBL/GenBank/DDBJ whole genome shotgun (WGS) entry which is preliminary data.</text>
</comment>
<dbReference type="Proteomes" id="UP001447188">
    <property type="component" value="Unassembled WGS sequence"/>
</dbReference>
<proteinExistence type="predicted"/>
<protein>
    <recommendedName>
        <fullName evidence="3">C2H2-type domain-containing protein</fullName>
    </recommendedName>
</protein>
<dbReference type="EMBL" id="JBBBZM010000103">
    <property type="protein sequence ID" value="KAL0634135.1"/>
    <property type="molecule type" value="Genomic_DNA"/>
</dbReference>
<evidence type="ECO:0000313" key="1">
    <source>
        <dbReference type="EMBL" id="KAL0634135.1"/>
    </source>
</evidence>
<accession>A0ABR3GEB5</accession>